<dbReference type="Proteomes" id="UP001583177">
    <property type="component" value="Unassembled WGS sequence"/>
</dbReference>
<gene>
    <name evidence="1" type="ORF">Daus18300_008264</name>
</gene>
<protein>
    <submittedName>
        <fullName evidence="1">Uncharacterized protein</fullName>
    </submittedName>
</protein>
<dbReference type="EMBL" id="JAWRVE010000076">
    <property type="protein sequence ID" value="KAL1862933.1"/>
    <property type="molecule type" value="Genomic_DNA"/>
</dbReference>
<name>A0ABR3WJG5_9PEZI</name>
<evidence type="ECO:0000313" key="1">
    <source>
        <dbReference type="EMBL" id="KAL1862933.1"/>
    </source>
</evidence>
<evidence type="ECO:0000313" key="2">
    <source>
        <dbReference type="Proteomes" id="UP001583177"/>
    </source>
</evidence>
<organism evidence="1 2">
    <name type="scientific">Diaporthe australafricana</name>
    <dbReference type="NCBI Taxonomy" id="127596"/>
    <lineage>
        <taxon>Eukaryota</taxon>
        <taxon>Fungi</taxon>
        <taxon>Dikarya</taxon>
        <taxon>Ascomycota</taxon>
        <taxon>Pezizomycotina</taxon>
        <taxon>Sordariomycetes</taxon>
        <taxon>Sordariomycetidae</taxon>
        <taxon>Diaporthales</taxon>
        <taxon>Diaporthaceae</taxon>
        <taxon>Diaporthe</taxon>
    </lineage>
</organism>
<sequence length="115" mass="12498">MTTDENGNTNCSNLQDCYDCKNSSNCTGCSRLDNCSNMQNSDDCTNSSNCTDCTVSSQSLFFLDPVHFPPNLFLHSLSDVELDAQDLIGCSNCTDCSGLKNASNQTGVHKSEYEL</sequence>
<keyword evidence="2" id="KW-1185">Reference proteome</keyword>
<reference evidence="1 2" key="1">
    <citation type="journal article" date="2024" name="IMA Fungus">
        <title>IMA Genome - F19 : A genome assembly and annotation guide to empower mycologists, including annotated draft genome sequences of Ceratocystis pirilliformis, Diaporthe australafricana, Fusarium ophioides, Paecilomyces lecythidis, and Sporothrix stenoceras.</title>
        <authorList>
            <person name="Aylward J."/>
            <person name="Wilson A.M."/>
            <person name="Visagie C.M."/>
            <person name="Spraker J."/>
            <person name="Barnes I."/>
            <person name="Buitendag C."/>
            <person name="Ceriani C."/>
            <person name="Del Mar Angel L."/>
            <person name="du Plessis D."/>
            <person name="Fuchs T."/>
            <person name="Gasser K."/>
            <person name="Kramer D."/>
            <person name="Li W."/>
            <person name="Munsamy K."/>
            <person name="Piso A."/>
            <person name="Price J.L."/>
            <person name="Sonnekus B."/>
            <person name="Thomas C."/>
            <person name="van der Nest A."/>
            <person name="van Dijk A."/>
            <person name="van Heerden A."/>
            <person name="van Vuuren N."/>
            <person name="Yilmaz N."/>
            <person name="Duong T.A."/>
            <person name="van der Merwe N.A."/>
            <person name="Wingfield M.J."/>
            <person name="Wingfield B.D."/>
        </authorList>
    </citation>
    <scope>NUCLEOTIDE SEQUENCE [LARGE SCALE GENOMIC DNA]</scope>
    <source>
        <strain evidence="1 2">CMW 18300</strain>
    </source>
</reference>
<accession>A0ABR3WJG5</accession>
<comment type="caution">
    <text evidence="1">The sequence shown here is derived from an EMBL/GenBank/DDBJ whole genome shotgun (WGS) entry which is preliminary data.</text>
</comment>
<proteinExistence type="predicted"/>